<dbReference type="InterPro" id="IPR011006">
    <property type="entry name" value="CheY-like_superfamily"/>
</dbReference>
<dbReference type="InterPro" id="IPR001867">
    <property type="entry name" value="OmpR/PhoB-type_DNA-bd"/>
</dbReference>
<evidence type="ECO:0000256" key="3">
    <source>
        <dbReference type="ARBA" id="ARBA00023015"/>
    </source>
</evidence>
<dbReference type="SMART" id="SM00862">
    <property type="entry name" value="Trans_reg_C"/>
    <property type="match status" value="1"/>
</dbReference>
<keyword evidence="11" id="KW-1185">Reference proteome</keyword>
<keyword evidence="4 7" id="KW-0238">DNA-binding</keyword>
<dbReference type="PANTHER" id="PTHR48111:SF54">
    <property type="entry name" value="STAGE 0 SPORULATION PROTEIN A HOMOLOG"/>
    <property type="match status" value="1"/>
</dbReference>
<dbReference type="SUPFAM" id="SSF52172">
    <property type="entry name" value="CheY-like"/>
    <property type="match status" value="1"/>
</dbReference>
<dbReference type="Pfam" id="PF00486">
    <property type="entry name" value="Trans_reg_C"/>
    <property type="match status" value="1"/>
</dbReference>
<dbReference type="CDD" id="cd17574">
    <property type="entry name" value="REC_OmpR"/>
    <property type="match status" value="1"/>
</dbReference>
<dbReference type="RefSeq" id="WP_307227857.1">
    <property type="nucleotide sequence ID" value="NZ_JAUSTT010000006.1"/>
</dbReference>
<evidence type="ECO:0000256" key="4">
    <source>
        <dbReference type="ARBA" id="ARBA00023125"/>
    </source>
</evidence>
<dbReference type="Gene3D" id="6.10.250.690">
    <property type="match status" value="1"/>
</dbReference>
<dbReference type="InterPro" id="IPR036388">
    <property type="entry name" value="WH-like_DNA-bd_sf"/>
</dbReference>
<evidence type="ECO:0000256" key="1">
    <source>
        <dbReference type="ARBA" id="ARBA00022553"/>
    </source>
</evidence>
<keyword evidence="1 6" id="KW-0597">Phosphoprotein</keyword>
<dbReference type="InterPro" id="IPR001789">
    <property type="entry name" value="Sig_transdc_resp-reg_receiver"/>
</dbReference>
<evidence type="ECO:0000256" key="5">
    <source>
        <dbReference type="ARBA" id="ARBA00023163"/>
    </source>
</evidence>
<dbReference type="PROSITE" id="PS51755">
    <property type="entry name" value="OMPR_PHOB"/>
    <property type="match status" value="1"/>
</dbReference>
<dbReference type="PANTHER" id="PTHR48111">
    <property type="entry name" value="REGULATOR OF RPOS"/>
    <property type="match status" value="1"/>
</dbReference>
<dbReference type="PROSITE" id="PS50110">
    <property type="entry name" value="RESPONSE_REGULATORY"/>
    <property type="match status" value="1"/>
</dbReference>
<protein>
    <submittedName>
        <fullName evidence="10">DNA-binding response OmpR family regulator</fullName>
    </submittedName>
</protein>
<evidence type="ECO:0000313" key="11">
    <source>
        <dbReference type="Proteomes" id="UP001223586"/>
    </source>
</evidence>
<evidence type="ECO:0000256" key="7">
    <source>
        <dbReference type="PROSITE-ProRule" id="PRU01091"/>
    </source>
</evidence>
<proteinExistence type="predicted"/>
<dbReference type="InterPro" id="IPR039420">
    <property type="entry name" value="WalR-like"/>
</dbReference>
<dbReference type="Gene3D" id="3.40.50.2300">
    <property type="match status" value="1"/>
</dbReference>
<sequence>MDTILIVEDEENIRGFLHVNLKRSGFNVLQAANGEDGVEMAKKHQDIAVILLDIMLPGIDGYEVCSLIRAVNTKVGIIMLTAKTQETDKIQGLLDGADDYVTKPFSPNELIARIQSLLRRIKNEQSNEPAADDMILDIRRKLVQKNGEMIELTPTEAALLAYFIQAEGMPISRNDLLDEVWGFQFAGDPKIVDVNIRRLRQKIEDNPSDPRLIETIWGYGYCWKGKGSMNEY</sequence>
<organism evidence="10 11">
    <name type="scientific">Bacillus chungangensis</name>
    <dbReference type="NCBI Taxonomy" id="587633"/>
    <lineage>
        <taxon>Bacteria</taxon>
        <taxon>Bacillati</taxon>
        <taxon>Bacillota</taxon>
        <taxon>Bacilli</taxon>
        <taxon>Bacillales</taxon>
        <taxon>Bacillaceae</taxon>
        <taxon>Bacillus</taxon>
    </lineage>
</organism>
<keyword evidence="3" id="KW-0805">Transcription regulation</keyword>
<keyword evidence="2" id="KW-0902">Two-component regulatory system</keyword>
<keyword evidence="5" id="KW-0804">Transcription</keyword>
<evidence type="ECO:0000259" key="9">
    <source>
        <dbReference type="PROSITE" id="PS51755"/>
    </source>
</evidence>
<dbReference type="EMBL" id="JAUSTT010000006">
    <property type="protein sequence ID" value="MDQ0175497.1"/>
    <property type="molecule type" value="Genomic_DNA"/>
</dbReference>
<feature type="domain" description="Response regulatory" evidence="8">
    <location>
        <begin position="3"/>
        <end position="118"/>
    </location>
</feature>
<evidence type="ECO:0000256" key="6">
    <source>
        <dbReference type="PROSITE-ProRule" id="PRU00169"/>
    </source>
</evidence>
<dbReference type="CDD" id="cd00383">
    <property type="entry name" value="trans_reg_C"/>
    <property type="match status" value="1"/>
</dbReference>
<dbReference type="Proteomes" id="UP001223586">
    <property type="component" value="Unassembled WGS sequence"/>
</dbReference>
<accession>A0ABT9WQL5</accession>
<comment type="caution">
    <text evidence="10">The sequence shown here is derived from an EMBL/GenBank/DDBJ whole genome shotgun (WGS) entry which is preliminary data.</text>
</comment>
<feature type="modified residue" description="4-aspartylphosphate" evidence="6">
    <location>
        <position position="53"/>
    </location>
</feature>
<evidence type="ECO:0000259" key="8">
    <source>
        <dbReference type="PROSITE" id="PS50110"/>
    </source>
</evidence>
<feature type="DNA-binding region" description="OmpR/PhoB-type" evidence="7">
    <location>
        <begin position="126"/>
        <end position="225"/>
    </location>
</feature>
<feature type="domain" description="OmpR/PhoB-type" evidence="9">
    <location>
        <begin position="126"/>
        <end position="225"/>
    </location>
</feature>
<reference evidence="10 11" key="1">
    <citation type="submission" date="2023-07" db="EMBL/GenBank/DDBJ databases">
        <title>Genomic Encyclopedia of Type Strains, Phase IV (KMG-IV): sequencing the most valuable type-strain genomes for metagenomic binning, comparative biology and taxonomic classification.</title>
        <authorList>
            <person name="Goeker M."/>
        </authorList>
    </citation>
    <scope>NUCLEOTIDE SEQUENCE [LARGE SCALE GENOMIC DNA]</scope>
    <source>
        <strain evidence="10 11">DSM 23837</strain>
    </source>
</reference>
<evidence type="ECO:0000256" key="2">
    <source>
        <dbReference type="ARBA" id="ARBA00023012"/>
    </source>
</evidence>
<dbReference type="SMART" id="SM00448">
    <property type="entry name" value="REC"/>
    <property type="match status" value="1"/>
</dbReference>
<dbReference type="GO" id="GO:0003677">
    <property type="term" value="F:DNA binding"/>
    <property type="evidence" value="ECO:0007669"/>
    <property type="project" value="UniProtKB-KW"/>
</dbReference>
<dbReference type="Gene3D" id="1.10.10.10">
    <property type="entry name" value="Winged helix-like DNA-binding domain superfamily/Winged helix DNA-binding domain"/>
    <property type="match status" value="1"/>
</dbReference>
<name>A0ABT9WQL5_9BACI</name>
<dbReference type="Pfam" id="PF00072">
    <property type="entry name" value="Response_reg"/>
    <property type="match status" value="1"/>
</dbReference>
<evidence type="ECO:0000313" key="10">
    <source>
        <dbReference type="EMBL" id="MDQ0175497.1"/>
    </source>
</evidence>
<gene>
    <name evidence="10" type="ORF">J2S08_001331</name>
</gene>